<proteinExistence type="predicted"/>
<keyword evidence="3" id="KW-1185">Reference proteome</keyword>
<name>A0A0L7R0U1_9HYME</name>
<evidence type="ECO:0000313" key="3">
    <source>
        <dbReference type="Proteomes" id="UP000053825"/>
    </source>
</evidence>
<feature type="region of interest" description="Disordered" evidence="1">
    <location>
        <begin position="211"/>
        <end position="245"/>
    </location>
</feature>
<reference evidence="2 3" key="1">
    <citation type="submission" date="2015-07" db="EMBL/GenBank/DDBJ databases">
        <title>The genome of Habropoda laboriosa.</title>
        <authorList>
            <person name="Pan H."/>
            <person name="Kapheim K."/>
        </authorList>
    </citation>
    <scope>NUCLEOTIDE SEQUENCE [LARGE SCALE GENOMIC DNA]</scope>
    <source>
        <strain evidence="2">0110345459</strain>
    </source>
</reference>
<evidence type="ECO:0000313" key="2">
    <source>
        <dbReference type="EMBL" id="KOC64463.1"/>
    </source>
</evidence>
<evidence type="ECO:0000256" key="1">
    <source>
        <dbReference type="SAM" id="MobiDB-lite"/>
    </source>
</evidence>
<protein>
    <submittedName>
        <fullName evidence="2">Uncharacterized protein</fullName>
    </submittedName>
</protein>
<feature type="compositionally biased region" description="Basic and acidic residues" evidence="1">
    <location>
        <begin position="211"/>
        <end position="221"/>
    </location>
</feature>
<dbReference type="EMBL" id="KQ414669">
    <property type="protein sequence ID" value="KOC64463.1"/>
    <property type="molecule type" value="Genomic_DNA"/>
</dbReference>
<dbReference type="Proteomes" id="UP000053825">
    <property type="component" value="Unassembled WGS sequence"/>
</dbReference>
<gene>
    <name evidence="2" type="ORF">WH47_01047</name>
</gene>
<accession>A0A0L7R0U1</accession>
<feature type="compositionally biased region" description="Basic and acidic residues" evidence="1">
    <location>
        <begin position="235"/>
        <end position="245"/>
    </location>
</feature>
<dbReference type="AlphaFoldDB" id="A0A0L7R0U1"/>
<sequence length="245" mass="26522">MVAANKSSPQRKIPDAFSCVATPWRRSACSGFSKMADALKEYSVHSLGSDARYVIENGLGPVLGVAKGPVKAEGDLGLSGPVVAVYESYWPAKSQVILSTRYNKRVHRVGTRGVGEELLGATTFLTAIICFRDKGLILQVDNAKRYPDIVLLSTLFSSTKRHCLKETYICAVTSGLRKNTPSIVSALEKCEEGYASGSLATDTMEKTKRLIDRPESDEAKLSHATRAISTPIGKETPRPDRSGIT</sequence>
<organism evidence="2 3">
    <name type="scientific">Habropoda laboriosa</name>
    <dbReference type="NCBI Taxonomy" id="597456"/>
    <lineage>
        <taxon>Eukaryota</taxon>
        <taxon>Metazoa</taxon>
        <taxon>Ecdysozoa</taxon>
        <taxon>Arthropoda</taxon>
        <taxon>Hexapoda</taxon>
        <taxon>Insecta</taxon>
        <taxon>Pterygota</taxon>
        <taxon>Neoptera</taxon>
        <taxon>Endopterygota</taxon>
        <taxon>Hymenoptera</taxon>
        <taxon>Apocrita</taxon>
        <taxon>Aculeata</taxon>
        <taxon>Apoidea</taxon>
        <taxon>Anthophila</taxon>
        <taxon>Apidae</taxon>
        <taxon>Habropoda</taxon>
    </lineage>
</organism>